<dbReference type="GO" id="GO:0003908">
    <property type="term" value="F:methylated-DNA-[protein]-cysteine S-methyltransferase activity"/>
    <property type="evidence" value="ECO:0007669"/>
    <property type="project" value="UniProtKB-EC"/>
</dbReference>
<reference evidence="10 11" key="1">
    <citation type="submission" date="2016-10" db="EMBL/GenBank/DDBJ databases">
        <authorList>
            <person name="de Groot N.N."/>
        </authorList>
    </citation>
    <scope>NUCLEOTIDE SEQUENCE [LARGE SCALE GENOMIC DNA]</scope>
    <source>
        <strain evidence="10 11">DSM 11443</strain>
    </source>
</reference>
<comment type="similarity">
    <text evidence="2">Belongs to the MGMT family.</text>
</comment>
<evidence type="ECO:0000256" key="7">
    <source>
        <dbReference type="ARBA" id="ARBA00023204"/>
    </source>
</evidence>
<dbReference type="FunFam" id="1.10.10.10:FF:000214">
    <property type="entry name" value="Methylated-DNA--protein-cysteine methyltransferase"/>
    <property type="match status" value="1"/>
</dbReference>
<dbReference type="InterPro" id="IPR036388">
    <property type="entry name" value="WH-like_DNA-bd_sf"/>
</dbReference>
<dbReference type="STRING" id="74348.SAMN04488523_11931"/>
<dbReference type="InterPro" id="IPR001497">
    <property type="entry name" value="MethylDNA_cys_MeTrfase_AS"/>
</dbReference>
<name>A0A1I2G5R4_9RHOB</name>
<keyword evidence="5 10" id="KW-0808">Transferase</keyword>
<gene>
    <name evidence="10" type="ORF">SAMN04488523_11931</name>
</gene>
<keyword evidence="11" id="KW-1185">Reference proteome</keyword>
<dbReference type="Proteomes" id="UP000198977">
    <property type="component" value="Unassembled WGS sequence"/>
</dbReference>
<evidence type="ECO:0000256" key="1">
    <source>
        <dbReference type="ARBA" id="ARBA00001286"/>
    </source>
</evidence>
<feature type="domain" description="Methylated-DNA-[protein]-cysteine S-methyltransferase DNA binding" evidence="9">
    <location>
        <begin position="68"/>
        <end position="146"/>
    </location>
</feature>
<evidence type="ECO:0000256" key="6">
    <source>
        <dbReference type="ARBA" id="ARBA00022763"/>
    </source>
</evidence>
<evidence type="ECO:0000313" key="11">
    <source>
        <dbReference type="Proteomes" id="UP000198977"/>
    </source>
</evidence>
<evidence type="ECO:0000313" key="10">
    <source>
        <dbReference type="EMBL" id="SFF12066.1"/>
    </source>
</evidence>
<evidence type="ECO:0000256" key="3">
    <source>
        <dbReference type="ARBA" id="ARBA00011918"/>
    </source>
</evidence>
<dbReference type="RefSeq" id="WP_093925303.1">
    <property type="nucleotide sequence ID" value="NZ_FOMW01000019.1"/>
</dbReference>
<dbReference type="AlphaFoldDB" id="A0A1I2G5R4"/>
<keyword evidence="6" id="KW-0227">DNA damage</keyword>
<dbReference type="CDD" id="cd06445">
    <property type="entry name" value="ATase"/>
    <property type="match status" value="1"/>
</dbReference>
<proteinExistence type="inferred from homology"/>
<comment type="catalytic activity">
    <reaction evidence="1">
        <text>a 4-O-methyl-thymidine in DNA + L-cysteinyl-[protein] = a thymidine in DNA + S-methyl-L-cysteinyl-[protein]</text>
        <dbReference type="Rhea" id="RHEA:53428"/>
        <dbReference type="Rhea" id="RHEA-COMP:10131"/>
        <dbReference type="Rhea" id="RHEA-COMP:10132"/>
        <dbReference type="Rhea" id="RHEA-COMP:13555"/>
        <dbReference type="Rhea" id="RHEA-COMP:13556"/>
        <dbReference type="ChEBI" id="CHEBI:29950"/>
        <dbReference type="ChEBI" id="CHEBI:82612"/>
        <dbReference type="ChEBI" id="CHEBI:137386"/>
        <dbReference type="ChEBI" id="CHEBI:137387"/>
        <dbReference type="EC" id="2.1.1.63"/>
    </reaction>
</comment>
<sequence>MKHCSVPTQFGTLIITEDDGAITALRWGTVAAQESTPLLEAAAKQIAAYDAGTLRAFDLPWRVGGSDLQQAVCAQIAAIPYGETLTYGDIAKRLKVGAQAVGQACGGNPIPVIIPCHRVMGARGLTGFSGGEGVETKVALLRHEGAAGLLI</sequence>
<dbReference type="SUPFAM" id="SSF46767">
    <property type="entry name" value="Methylated DNA-protein cysteine methyltransferase, C-terminal domain"/>
    <property type="match status" value="1"/>
</dbReference>
<dbReference type="OrthoDB" id="9802228at2"/>
<dbReference type="EMBL" id="FOMW01000019">
    <property type="protein sequence ID" value="SFF12066.1"/>
    <property type="molecule type" value="Genomic_DNA"/>
</dbReference>
<dbReference type="EC" id="2.1.1.63" evidence="3"/>
<comment type="catalytic activity">
    <reaction evidence="8">
        <text>a 6-O-methyl-2'-deoxyguanosine in DNA + L-cysteinyl-[protein] = S-methyl-L-cysteinyl-[protein] + a 2'-deoxyguanosine in DNA</text>
        <dbReference type="Rhea" id="RHEA:24000"/>
        <dbReference type="Rhea" id="RHEA-COMP:10131"/>
        <dbReference type="Rhea" id="RHEA-COMP:10132"/>
        <dbReference type="Rhea" id="RHEA-COMP:11367"/>
        <dbReference type="Rhea" id="RHEA-COMP:11368"/>
        <dbReference type="ChEBI" id="CHEBI:29950"/>
        <dbReference type="ChEBI" id="CHEBI:82612"/>
        <dbReference type="ChEBI" id="CHEBI:85445"/>
        <dbReference type="ChEBI" id="CHEBI:85448"/>
        <dbReference type="EC" id="2.1.1.63"/>
    </reaction>
</comment>
<accession>A0A1I2G5R4</accession>
<dbReference type="NCBIfam" id="TIGR00589">
    <property type="entry name" value="ogt"/>
    <property type="match status" value="1"/>
</dbReference>
<dbReference type="Pfam" id="PF01035">
    <property type="entry name" value="DNA_binding_1"/>
    <property type="match status" value="1"/>
</dbReference>
<dbReference type="Gene3D" id="1.10.10.10">
    <property type="entry name" value="Winged helix-like DNA-binding domain superfamily/Winged helix DNA-binding domain"/>
    <property type="match status" value="1"/>
</dbReference>
<keyword evidence="7" id="KW-0234">DNA repair</keyword>
<dbReference type="GO" id="GO:0006281">
    <property type="term" value="P:DNA repair"/>
    <property type="evidence" value="ECO:0007669"/>
    <property type="project" value="UniProtKB-KW"/>
</dbReference>
<dbReference type="PANTHER" id="PTHR10815:SF5">
    <property type="entry name" value="METHYLATED-DNA--PROTEIN-CYSTEINE METHYLTRANSFERASE"/>
    <property type="match status" value="1"/>
</dbReference>
<dbReference type="InterPro" id="IPR014048">
    <property type="entry name" value="MethylDNA_cys_MeTrfase_DNA-bd"/>
</dbReference>
<protein>
    <recommendedName>
        <fullName evidence="3">methylated-DNA--[protein]-cysteine S-methyltransferase</fullName>
        <ecNumber evidence="3">2.1.1.63</ecNumber>
    </recommendedName>
</protein>
<dbReference type="SUPFAM" id="SSF53155">
    <property type="entry name" value="Methylated DNA-protein cysteine methyltransferase domain"/>
    <property type="match status" value="1"/>
</dbReference>
<organism evidence="10 11">
    <name type="scientific">Sulfitobacter brevis</name>
    <dbReference type="NCBI Taxonomy" id="74348"/>
    <lineage>
        <taxon>Bacteria</taxon>
        <taxon>Pseudomonadati</taxon>
        <taxon>Pseudomonadota</taxon>
        <taxon>Alphaproteobacteria</taxon>
        <taxon>Rhodobacterales</taxon>
        <taxon>Roseobacteraceae</taxon>
        <taxon>Sulfitobacter</taxon>
    </lineage>
</organism>
<dbReference type="InterPro" id="IPR036631">
    <property type="entry name" value="MGMT_N_sf"/>
</dbReference>
<evidence type="ECO:0000259" key="9">
    <source>
        <dbReference type="Pfam" id="PF01035"/>
    </source>
</evidence>
<dbReference type="InterPro" id="IPR036217">
    <property type="entry name" value="MethylDNA_cys_MeTrfase_DNAb"/>
</dbReference>
<evidence type="ECO:0000256" key="5">
    <source>
        <dbReference type="ARBA" id="ARBA00022679"/>
    </source>
</evidence>
<keyword evidence="4 10" id="KW-0489">Methyltransferase</keyword>
<evidence type="ECO:0000256" key="2">
    <source>
        <dbReference type="ARBA" id="ARBA00008711"/>
    </source>
</evidence>
<dbReference type="Gene3D" id="3.30.160.70">
    <property type="entry name" value="Methylated DNA-protein cysteine methyltransferase domain"/>
    <property type="match status" value="1"/>
</dbReference>
<dbReference type="GO" id="GO:0032259">
    <property type="term" value="P:methylation"/>
    <property type="evidence" value="ECO:0007669"/>
    <property type="project" value="UniProtKB-KW"/>
</dbReference>
<dbReference type="PROSITE" id="PS00374">
    <property type="entry name" value="MGMT"/>
    <property type="match status" value="1"/>
</dbReference>
<evidence type="ECO:0000256" key="4">
    <source>
        <dbReference type="ARBA" id="ARBA00022603"/>
    </source>
</evidence>
<dbReference type="PANTHER" id="PTHR10815">
    <property type="entry name" value="METHYLATED-DNA--PROTEIN-CYSTEINE METHYLTRANSFERASE"/>
    <property type="match status" value="1"/>
</dbReference>
<evidence type="ECO:0000256" key="8">
    <source>
        <dbReference type="ARBA" id="ARBA00049348"/>
    </source>
</evidence>